<dbReference type="PANTHER" id="PTHR30244">
    <property type="entry name" value="TRANSAMINASE"/>
    <property type="match status" value="1"/>
</dbReference>
<dbReference type="KEGG" id="aba:Acid345_1081"/>
<keyword evidence="6" id="KW-0808">Transferase</keyword>
<dbReference type="AlphaFoldDB" id="Q1ISR6"/>
<evidence type="ECO:0000256" key="2">
    <source>
        <dbReference type="ARBA" id="ARBA00037999"/>
    </source>
</evidence>
<dbReference type="InterPro" id="IPR015421">
    <property type="entry name" value="PyrdxlP-dep_Trfase_major"/>
</dbReference>
<dbReference type="STRING" id="204669.Acid345_1081"/>
<dbReference type="GO" id="GO:0000271">
    <property type="term" value="P:polysaccharide biosynthetic process"/>
    <property type="evidence" value="ECO:0007669"/>
    <property type="project" value="TreeGrafter"/>
</dbReference>
<dbReference type="SUPFAM" id="SSF53383">
    <property type="entry name" value="PLP-dependent transferases"/>
    <property type="match status" value="1"/>
</dbReference>
<dbReference type="InterPro" id="IPR015424">
    <property type="entry name" value="PyrdxlP-dep_Trfase"/>
</dbReference>
<feature type="modified residue" description="N6-(pyridoxal phosphate)lysine" evidence="4">
    <location>
        <position position="191"/>
    </location>
</feature>
<accession>Q1ISR6</accession>
<dbReference type="GO" id="GO:0030170">
    <property type="term" value="F:pyridoxal phosphate binding"/>
    <property type="evidence" value="ECO:0007669"/>
    <property type="project" value="UniProtKB-ARBA"/>
</dbReference>
<proteinExistence type="inferred from homology"/>
<keyword evidence="7" id="KW-1185">Reference proteome</keyword>
<organism evidence="6 7">
    <name type="scientific">Koribacter versatilis (strain Ellin345)</name>
    <dbReference type="NCBI Taxonomy" id="204669"/>
    <lineage>
        <taxon>Bacteria</taxon>
        <taxon>Pseudomonadati</taxon>
        <taxon>Acidobacteriota</taxon>
        <taxon>Terriglobia</taxon>
        <taxon>Terriglobales</taxon>
        <taxon>Candidatus Korobacteraceae</taxon>
        <taxon>Candidatus Korobacter</taxon>
    </lineage>
</organism>
<keyword evidence="1 4" id="KW-0663">Pyridoxal phosphate</keyword>
<dbReference type="Gene3D" id="3.90.1150.10">
    <property type="entry name" value="Aspartate Aminotransferase, domain 1"/>
    <property type="match status" value="1"/>
</dbReference>
<evidence type="ECO:0000313" key="7">
    <source>
        <dbReference type="Proteomes" id="UP000002432"/>
    </source>
</evidence>
<dbReference type="EnsemblBacteria" id="ABF40084">
    <property type="protein sequence ID" value="ABF40084"/>
    <property type="gene ID" value="Acid345_1081"/>
</dbReference>
<dbReference type="GO" id="GO:0008483">
    <property type="term" value="F:transaminase activity"/>
    <property type="evidence" value="ECO:0007669"/>
    <property type="project" value="UniProtKB-KW"/>
</dbReference>
<comment type="similarity">
    <text evidence="2 5">Belongs to the DegT/DnrJ/EryC1 family.</text>
</comment>
<dbReference type="PANTHER" id="PTHR30244:SF36">
    <property type="entry name" value="3-OXO-GLUCOSE-6-PHOSPHATE:GLUTAMATE AMINOTRANSFERASE"/>
    <property type="match status" value="1"/>
</dbReference>
<dbReference type="HOGENOM" id="CLU_033332_7_2_0"/>
<evidence type="ECO:0000313" key="6">
    <source>
        <dbReference type="EMBL" id="ABF40084.1"/>
    </source>
</evidence>
<gene>
    <name evidence="6" type="ordered locus">Acid345_1081</name>
</gene>
<dbReference type="CDD" id="cd00616">
    <property type="entry name" value="AHBA_syn"/>
    <property type="match status" value="1"/>
</dbReference>
<dbReference type="RefSeq" id="WP_011521886.1">
    <property type="nucleotide sequence ID" value="NC_008009.1"/>
</dbReference>
<dbReference type="eggNOG" id="COG0399">
    <property type="taxonomic scope" value="Bacteria"/>
</dbReference>
<evidence type="ECO:0000256" key="3">
    <source>
        <dbReference type="PIRSR" id="PIRSR000390-1"/>
    </source>
</evidence>
<dbReference type="OrthoDB" id="9810913at2"/>
<keyword evidence="6" id="KW-0032">Aminotransferase</keyword>
<dbReference type="Gene3D" id="3.40.640.10">
    <property type="entry name" value="Type I PLP-dependent aspartate aminotransferase-like (Major domain)"/>
    <property type="match status" value="1"/>
</dbReference>
<protein>
    <submittedName>
        <fullName evidence="6">DegT/DnrJ/EryC1/StrS aminotransferase</fullName>
    </submittedName>
</protein>
<feature type="active site" description="Proton acceptor" evidence="3">
    <location>
        <position position="191"/>
    </location>
</feature>
<evidence type="ECO:0000256" key="1">
    <source>
        <dbReference type="ARBA" id="ARBA00022898"/>
    </source>
</evidence>
<evidence type="ECO:0000256" key="4">
    <source>
        <dbReference type="PIRSR" id="PIRSR000390-2"/>
    </source>
</evidence>
<dbReference type="FunFam" id="3.40.640.10:FF:000089">
    <property type="entry name" value="Aminotransferase, DegT/DnrJ/EryC1/StrS family"/>
    <property type="match status" value="1"/>
</dbReference>
<name>Q1ISR6_KORVE</name>
<dbReference type="InterPro" id="IPR015422">
    <property type="entry name" value="PyrdxlP-dep_Trfase_small"/>
</dbReference>
<reference evidence="6 7" key="1">
    <citation type="journal article" date="2009" name="Appl. Environ. Microbiol.">
        <title>Three genomes from the phylum Acidobacteria provide insight into the lifestyles of these microorganisms in soils.</title>
        <authorList>
            <person name="Ward N.L."/>
            <person name="Challacombe J.F."/>
            <person name="Janssen P.H."/>
            <person name="Henrissat B."/>
            <person name="Coutinho P.M."/>
            <person name="Wu M."/>
            <person name="Xie G."/>
            <person name="Haft D.H."/>
            <person name="Sait M."/>
            <person name="Badger J."/>
            <person name="Barabote R.D."/>
            <person name="Bradley B."/>
            <person name="Brettin T.S."/>
            <person name="Brinkac L.M."/>
            <person name="Bruce D."/>
            <person name="Creasy T."/>
            <person name="Daugherty S.C."/>
            <person name="Davidsen T.M."/>
            <person name="DeBoy R.T."/>
            <person name="Detter J.C."/>
            <person name="Dodson R.J."/>
            <person name="Durkin A.S."/>
            <person name="Ganapathy A."/>
            <person name="Gwinn-Giglio M."/>
            <person name="Han C.S."/>
            <person name="Khouri H."/>
            <person name="Kiss H."/>
            <person name="Kothari S.P."/>
            <person name="Madupu R."/>
            <person name="Nelson K.E."/>
            <person name="Nelson W.C."/>
            <person name="Paulsen I."/>
            <person name="Penn K."/>
            <person name="Ren Q."/>
            <person name="Rosovitz M.J."/>
            <person name="Selengut J.D."/>
            <person name="Shrivastava S."/>
            <person name="Sullivan S.A."/>
            <person name="Tapia R."/>
            <person name="Thompson L.S."/>
            <person name="Watkins K.L."/>
            <person name="Yang Q."/>
            <person name="Yu C."/>
            <person name="Zafar N."/>
            <person name="Zhou L."/>
            <person name="Kuske C.R."/>
        </authorList>
    </citation>
    <scope>NUCLEOTIDE SEQUENCE [LARGE SCALE GENOMIC DNA]</scope>
    <source>
        <strain evidence="6 7">Ellin345</strain>
    </source>
</reference>
<dbReference type="InterPro" id="IPR000653">
    <property type="entry name" value="DegT/StrS_aminotransferase"/>
</dbReference>
<evidence type="ECO:0000256" key="5">
    <source>
        <dbReference type="RuleBase" id="RU004508"/>
    </source>
</evidence>
<sequence>MPNADVKVPFVDLKAQYAAIKHEVGDAVSDVLQSCHFVGGPALENFETRFAEYLGAKHCVGVGNGTDAITLALRAAGIGRGDEVLVPANTFFATAEAVTNAGATPVFVDVDASTFHMDAPYAESAITSRTASILPVHLYGQAMDLRPILAIAQRHNLLVIEDCAQAHGAQMHGKTVGSSGRLTCFSFYPGKNLGAYGDGGAITTSDPALHQRLRLLRDHGSPVKYQHHEIGFNSRLDALQAAVLTVKLPYLDIWNAARHANATKLVELIRELPLVVPEIPGRLRHVFHLFVVRCTQRDKLVAFLTQHGIQAGIHYPVPLHLTPAYQALGAPGRGALPVAEQLASEILSLPMFPELNDDQISYIAEVLHDFVQIYQPEAPVQAFELAPLLS</sequence>
<dbReference type="PIRSF" id="PIRSF000390">
    <property type="entry name" value="PLP_StrS"/>
    <property type="match status" value="1"/>
</dbReference>
<dbReference type="EMBL" id="CP000360">
    <property type="protein sequence ID" value="ABF40084.1"/>
    <property type="molecule type" value="Genomic_DNA"/>
</dbReference>
<dbReference type="Proteomes" id="UP000002432">
    <property type="component" value="Chromosome"/>
</dbReference>
<dbReference type="Pfam" id="PF01041">
    <property type="entry name" value="DegT_DnrJ_EryC1"/>
    <property type="match status" value="1"/>
</dbReference>